<sequence length="151" mass="16982">MARTLGCPRFEGRRQARHGGRKKTFAKVQRPTWPKRVTSSSFWRGDPEHPSFSLLLVALDGIIEDVQDVTSVMAGPRPSYSAYRDIFFLRKTARCSAYVLTRICARPDSRTFSKNGVTEEENSRVFSAVSAISSCSEFGYVSFPRAHVVTQ</sequence>
<evidence type="ECO:0000313" key="2">
    <source>
        <dbReference type="Proteomes" id="UP001294444"/>
    </source>
</evidence>
<evidence type="ECO:0000313" key="1">
    <source>
        <dbReference type="EMBL" id="SNX82049.1"/>
    </source>
</evidence>
<reference evidence="1" key="1">
    <citation type="submission" date="2023-10" db="EMBL/GenBank/DDBJ databases">
        <authorList>
            <person name="Guldener U."/>
        </authorList>
    </citation>
    <scope>NUCLEOTIDE SEQUENCE</scope>
    <source>
        <strain evidence="1">Mp4</strain>
    </source>
</reference>
<dbReference type="Proteomes" id="UP001294444">
    <property type="component" value="Unassembled WGS sequence"/>
</dbReference>
<organism evidence="1 2">
    <name type="scientific">Melanopsichium pennsylvanicum</name>
    <dbReference type="NCBI Taxonomy" id="63383"/>
    <lineage>
        <taxon>Eukaryota</taxon>
        <taxon>Fungi</taxon>
        <taxon>Dikarya</taxon>
        <taxon>Basidiomycota</taxon>
        <taxon>Ustilaginomycotina</taxon>
        <taxon>Ustilaginomycetes</taxon>
        <taxon>Ustilaginales</taxon>
        <taxon>Ustilaginaceae</taxon>
        <taxon>Melanopsichium</taxon>
    </lineage>
</organism>
<comment type="caution">
    <text evidence="1">The sequence shown here is derived from an EMBL/GenBank/DDBJ whole genome shotgun (WGS) entry which is preliminary data.</text>
</comment>
<keyword evidence="2" id="KW-1185">Reference proteome</keyword>
<name>A0AAJ5C329_9BASI</name>
<dbReference type="EMBL" id="OAPG01000001">
    <property type="protein sequence ID" value="SNX82049.1"/>
    <property type="molecule type" value="Genomic_DNA"/>
</dbReference>
<gene>
    <name evidence="1" type="ORF">MEPE_00754</name>
</gene>
<proteinExistence type="predicted"/>
<dbReference type="AlphaFoldDB" id="A0AAJ5C329"/>
<protein>
    <submittedName>
        <fullName evidence="1">Uncharacterized protein</fullName>
    </submittedName>
</protein>
<accession>A0AAJ5C329</accession>